<sequence>MNNNLQPPTLLAFLAIQFYATSLCLYQIALGHDQKSEDPLSMSQTWRDDMSLAGINAADSMLNLHISLPPMMEVKFTNTQWIQMAFAMLVAYRNTVATSTPTNTISFLHTLSQLRQRVGALASSKLDMNGQRDVFSDFVKRINQTEERLVGVSNKSSMPVSMSKVDEGASMARTSEASMLPVDDVSLVPMPELFAFQEMEDQFMQGYSIDPSMDQMFHAWF</sequence>
<comment type="caution">
    <text evidence="1">The sequence shown here is derived from an EMBL/GenBank/DDBJ whole genome shotgun (WGS) entry which is preliminary data.</text>
</comment>
<dbReference type="EMBL" id="JAPQKH010000005">
    <property type="protein sequence ID" value="KAJ5096851.1"/>
    <property type="molecule type" value="Genomic_DNA"/>
</dbReference>
<reference evidence="1" key="1">
    <citation type="submission" date="2022-11" db="EMBL/GenBank/DDBJ databases">
        <authorList>
            <person name="Petersen C."/>
        </authorList>
    </citation>
    <scope>NUCLEOTIDE SEQUENCE</scope>
    <source>
        <strain evidence="1">IBT 30069</strain>
    </source>
</reference>
<dbReference type="AlphaFoldDB" id="A0A9W9FB21"/>
<reference evidence="1" key="2">
    <citation type="journal article" date="2023" name="IMA Fungus">
        <title>Comparative genomic study of the Penicillium genus elucidates a diverse pangenome and 15 lateral gene transfer events.</title>
        <authorList>
            <person name="Petersen C."/>
            <person name="Sorensen T."/>
            <person name="Nielsen M.R."/>
            <person name="Sondergaard T.E."/>
            <person name="Sorensen J.L."/>
            <person name="Fitzpatrick D.A."/>
            <person name="Frisvad J.C."/>
            <person name="Nielsen K.L."/>
        </authorList>
    </citation>
    <scope>NUCLEOTIDE SEQUENCE</scope>
    <source>
        <strain evidence="1">IBT 30069</strain>
    </source>
</reference>
<evidence type="ECO:0000313" key="1">
    <source>
        <dbReference type="EMBL" id="KAJ5096851.1"/>
    </source>
</evidence>
<gene>
    <name evidence="1" type="ORF">N7456_007572</name>
</gene>
<dbReference type="OrthoDB" id="5226580at2759"/>
<dbReference type="Proteomes" id="UP001149165">
    <property type="component" value="Unassembled WGS sequence"/>
</dbReference>
<accession>A0A9W9FB21</accession>
<protein>
    <submittedName>
        <fullName evidence="1">Uncharacterized protein</fullName>
    </submittedName>
</protein>
<keyword evidence="2" id="KW-1185">Reference proteome</keyword>
<proteinExistence type="predicted"/>
<evidence type="ECO:0000313" key="2">
    <source>
        <dbReference type="Proteomes" id="UP001149165"/>
    </source>
</evidence>
<organism evidence="1 2">
    <name type="scientific">Penicillium angulare</name>
    <dbReference type="NCBI Taxonomy" id="116970"/>
    <lineage>
        <taxon>Eukaryota</taxon>
        <taxon>Fungi</taxon>
        <taxon>Dikarya</taxon>
        <taxon>Ascomycota</taxon>
        <taxon>Pezizomycotina</taxon>
        <taxon>Eurotiomycetes</taxon>
        <taxon>Eurotiomycetidae</taxon>
        <taxon>Eurotiales</taxon>
        <taxon>Aspergillaceae</taxon>
        <taxon>Penicillium</taxon>
    </lineage>
</organism>
<name>A0A9W9FB21_9EURO</name>